<feature type="transmembrane region" description="Helical" evidence="1">
    <location>
        <begin position="95"/>
        <end position="115"/>
    </location>
</feature>
<reference evidence="2 3" key="1">
    <citation type="submission" date="2018-06" db="EMBL/GenBank/DDBJ databases">
        <authorList>
            <consortium name="Pathogen Informatics"/>
            <person name="Doyle S."/>
        </authorList>
    </citation>
    <scope>NUCLEOTIDE SEQUENCE [LARGE SCALE GENOMIC DNA]</scope>
    <source>
        <strain evidence="2 3">NCTC13149</strain>
    </source>
</reference>
<organism evidence="2 3">
    <name type="scientific">Peptoniphilus lacrimalis</name>
    <dbReference type="NCBI Taxonomy" id="33031"/>
    <lineage>
        <taxon>Bacteria</taxon>
        <taxon>Bacillati</taxon>
        <taxon>Bacillota</taxon>
        <taxon>Tissierellia</taxon>
        <taxon>Tissierellales</taxon>
        <taxon>Peptoniphilaceae</taxon>
        <taxon>Peptoniphilus</taxon>
    </lineage>
</organism>
<evidence type="ECO:0000256" key="1">
    <source>
        <dbReference type="SAM" id="Phobius"/>
    </source>
</evidence>
<protein>
    <submittedName>
        <fullName evidence="2">Uncharacterized protein</fullName>
    </submittedName>
</protein>
<gene>
    <name evidence="2" type="ORF">NCTC13149_01480</name>
</gene>
<name>A0A379C671_9FIRM</name>
<dbReference type="Proteomes" id="UP000255517">
    <property type="component" value="Unassembled WGS sequence"/>
</dbReference>
<feature type="transmembrane region" description="Helical" evidence="1">
    <location>
        <begin position="167"/>
        <end position="197"/>
    </location>
</feature>
<feature type="transmembrane region" description="Helical" evidence="1">
    <location>
        <begin position="60"/>
        <end position="83"/>
    </location>
</feature>
<dbReference type="RefSeq" id="WP_019035045.1">
    <property type="nucleotide sequence ID" value="NZ_JASOSY010000005.1"/>
</dbReference>
<feature type="transmembrane region" description="Helical" evidence="1">
    <location>
        <begin position="217"/>
        <end position="238"/>
    </location>
</feature>
<keyword evidence="1" id="KW-1133">Transmembrane helix</keyword>
<sequence>MSFFEDLTLVYNKAIKKTLKNIKNNPVILLGPIFYGALYQIAINIFSIFIAPTLGMLSGFLLPIVSSMILSSYFSMLSDVIYYNRISFNNFTRSFTDYFSSIYSVYFILIIISWITPMLGNLPVAHLFISVILVVLFNPIAEEIYIGGNTYTQAYSKCVEFLKENAFLWMLPFILYLLITQVMGFSIAQGLMMSNVIDIPLGNFQMSPLMGTSNIKAIIALLLTGVYAIFRGNLFTILNNSTRRKRAYMGEYYDD</sequence>
<dbReference type="OrthoDB" id="1701429at2"/>
<keyword evidence="1" id="KW-0812">Transmembrane</keyword>
<feature type="transmembrane region" description="Helical" evidence="1">
    <location>
        <begin position="27"/>
        <end position="54"/>
    </location>
</feature>
<dbReference type="AlphaFoldDB" id="A0A379C671"/>
<proteinExistence type="predicted"/>
<keyword evidence="1" id="KW-0472">Membrane</keyword>
<accession>A0A379C671</accession>
<feature type="transmembrane region" description="Helical" evidence="1">
    <location>
        <begin position="127"/>
        <end position="146"/>
    </location>
</feature>
<evidence type="ECO:0000313" key="2">
    <source>
        <dbReference type="EMBL" id="SUB57631.1"/>
    </source>
</evidence>
<dbReference type="EMBL" id="UGSZ01000001">
    <property type="protein sequence ID" value="SUB57631.1"/>
    <property type="molecule type" value="Genomic_DNA"/>
</dbReference>
<dbReference type="STRING" id="1122949.GCA_000378725_01382"/>
<evidence type="ECO:0000313" key="3">
    <source>
        <dbReference type="Proteomes" id="UP000255517"/>
    </source>
</evidence>